<dbReference type="PANTHER" id="PTHR22774">
    <property type="entry name" value="CHOREIN N-TERMINAL DOMAIN-CONTAINING PROTEIN"/>
    <property type="match status" value="1"/>
</dbReference>
<dbReference type="RefSeq" id="XP_024310905.1">
    <property type="nucleotide sequence ID" value="XM_024455137.1"/>
</dbReference>
<organism evidence="1">
    <name type="scientific">Brachypodium distachyon</name>
    <name type="common">Purple false brome</name>
    <name type="synonym">Trachynia distachya</name>
    <dbReference type="NCBI Taxonomy" id="15368"/>
    <lineage>
        <taxon>Eukaryota</taxon>
        <taxon>Viridiplantae</taxon>
        <taxon>Streptophyta</taxon>
        <taxon>Embryophyta</taxon>
        <taxon>Tracheophyta</taxon>
        <taxon>Spermatophyta</taxon>
        <taxon>Magnoliopsida</taxon>
        <taxon>Liliopsida</taxon>
        <taxon>Poales</taxon>
        <taxon>Poaceae</taxon>
        <taxon>BOP clade</taxon>
        <taxon>Pooideae</taxon>
        <taxon>Stipodae</taxon>
        <taxon>Brachypodieae</taxon>
        <taxon>Brachypodium</taxon>
    </lineage>
</organism>
<reference evidence="1" key="2">
    <citation type="submission" date="2017-06" db="EMBL/GenBank/DDBJ databases">
        <title>WGS assembly of Brachypodium distachyon.</title>
        <authorList>
            <consortium name="The International Brachypodium Initiative"/>
            <person name="Lucas S."/>
            <person name="Harmon-Smith M."/>
            <person name="Lail K."/>
            <person name="Tice H."/>
            <person name="Grimwood J."/>
            <person name="Bruce D."/>
            <person name="Barry K."/>
            <person name="Shu S."/>
            <person name="Lindquist E."/>
            <person name="Wang M."/>
            <person name="Pitluck S."/>
            <person name="Vogel J.P."/>
            <person name="Garvin D.F."/>
            <person name="Mockler T.C."/>
            <person name="Schmutz J."/>
            <person name="Rokhsar D."/>
            <person name="Bevan M.W."/>
        </authorList>
    </citation>
    <scope>NUCLEOTIDE SEQUENCE</scope>
    <source>
        <strain evidence="1">Bd21</strain>
    </source>
</reference>
<dbReference type="OrthoDB" id="43807at2759"/>
<dbReference type="Gramene" id="PNT62903">
    <property type="protein sequence ID" value="PNT62903"/>
    <property type="gene ID" value="BRADI_4g09471v3"/>
</dbReference>
<dbReference type="Gramene" id="PNT62904">
    <property type="protein sequence ID" value="PNT62904"/>
    <property type="gene ID" value="BRADI_4g09471v3"/>
</dbReference>
<dbReference type="InterPro" id="IPR026728">
    <property type="entry name" value="BLTP3A/B"/>
</dbReference>
<reference evidence="2" key="3">
    <citation type="submission" date="2018-08" db="UniProtKB">
        <authorList>
            <consortium name="EnsemblPlants"/>
        </authorList>
    </citation>
    <scope>IDENTIFICATION</scope>
    <source>
        <strain evidence="2">cv. Bd21</strain>
    </source>
</reference>
<proteinExistence type="predicted"/>
<sequence length="232" mass="24577">MGGGEHQLEHHSIVSSAAAAAVHGHGGGGVMVEAALTPLVGTDGWDYCIYWRLLSPDQRFLEMTGFCCNGEFGTLGDLPSSIPLDSSSIGEDNKGDDDGAKRMFFGGERCLEGISGEANITPQRTEQNNPLGLELQLHITEAICPALSEPGLRAFLRFMTGVSVCLNRGDLDPKSQQHADAAGSSLVSFTVDHIFHCRSLVLTSLTFTLAQVEGAAELNWVSISAGCRIDGA</sequence>
<gene>
    <name evidence="2" type="primary">LOC104584423</name>
    <name evidence="1" type="ORF">BRADI_4g09471v3</name>
</gene>
<keyword evidence="3" id="KW-1185">Reference proteome</keyword>
<evidence type="ECO:0000313" key="2">
    <source>
        <dbReference type="EnsemblPlants" id="PNT62903"/>
    </source>
</evidence>
<dbReference type="GeneID" id="104584423"/>
<evidence type="ECO:0000313" key="1">
    <source>
        <dbReference type="EMBL" id="PNT62904.1"/>
    </source>
</evidence>
<dbReference type="EnsemblPlants" id="PNT62903">
    <property type="protein sequence ID" value="PNT62903"/>
    <property type="gene ID" value="BRADI_4g09471v3"/>
</dbReference>
<dbReference type="EMBL" id="CM000883">
    <property type="protein sequence ID" value="PNT62904.1"/>
    <property type="molecule type" value="Genomic_DNA"/>
</dbReference>
<reference evidence="1 2" key="1">
    <citation type="journal article" date="2010" name="Nature">
        <title>Genome sequencing and analysis of the model grass Brachypodium distachyon.</title>
        <authorList>
            <consortium name="International Brachypodium Initiative"/>
        </authorList>
    </citation>
    <scope>NUCLEOTIDE SEQUENCE [LARGE SCALE GENOMIC DNA]</scope>
    <source>
        <strain evidence="1">Bd21</strain>
        <strain evidence="2">cv. Bd21</strain>
    </source>
</reference>
<accession>A0A2K2CLJ9</accession>
<name>A0A2K2CLJ9_BRADI</name>
<dbReference type="EnsemblPlants" id="PNT62904">
    <property type="protein sequence ID" value="PNT62904"/>
    <property type="gene ID" value="BRADI_4g09471v3"/>
</dbReference>
<dbReference type="RefSeq" id="XP_024310906.1">
    <property type="nucleotide sequence ID" value="XM_024455138.1"/>
</dbReference>
<dbReference type="EMBL" id="CM000883">
    <property type="protein sequence ID" value="PNT62903.1"/>
    <property type="molecule type" value="Genomic_DNA"/>
</dbReference>
<protein>
    <recommendedName>
        <fullName evidence="4">Transcription factor MYC/MYB N-terminal domain-containing protein</fullName>
    </recommendedName>
</protein>
<evidence type="ECO:0008006" key="4">
    <source>
        <dbReference type="Google" id="ProtNLM"/>
    </source>
</evidence>
<evidence type="ECO:0000313" key="3">
    <source>
        <dbReference type="Proteomes" id="UP000008810"/>
    </source>
</evidence>
<dbReference type="STRING" id="15368.A0A2K2CLJ9"/>
<dbReference type="AlphaFoldDB" id="A0A2K2CLJ9"/>
<dbReference type="Proteomes" id="UP000008810">
    <property type="component" value="Chromosome 4"/>
</dbReference>
<dbReference type="PANTHER" id="PTHR22774:SF11">
    <property type="entry name" value="CHOREIN N-TERMINAL DOMAIN-CONTAINING PROTEIN"/>
    <property type="match status" value="1"/>
</dbReference>